<sequence length="214" mass="24572">MLEQLDFLENRVIRVGAEAVIKEISWKGLRLVAKHRVPKRYRTAEIDERVRRSRTLHEAKILWHLSENGQPVPLVLFIDLANSIIYMQFLEGVELRSHQSPLRYAERLGEIVASMHSMDVVHGDLTLANILAGEDTGLWLVDFGLSAFNADLEEKAVDIHLLERSAASAFPDKSREFMHLFLRGYSRVVGREKTSEILEKVKEIRSRGRYVVRG</sequence>
<dbReference type="SUPFAM" id="SSF56112">
    <property type="entry name" value="Protein kinase-like (PK-like)"/>
    <property type="match status" value="1"/>
</dbReference>
<dbReference type="PANTHER" id="PTHR12209">
    <property type="entry name" value="NON-SPECIFIC SERINE/THREONINE PROTEIN KINASE"/>
    <property type="match status" value="1"/>
</dbReference>
<organism evidence="13">
    <name type="scientific">Caldiarchaeum subterraneum</name>
    <dbReference type="NCBI Taxonomy" id="311458"/>
    <lineage>
        <taxon>Archaea</taxon>
        <taxon>Nitrososphaerota</taxon>
        <taxon>Candidatus Caldarchaeales</taxon>
        <taxon>Candidatus Caldarchaeaceae</taxon>
        <taxon>Candidatus Caldarchaeum</taxon>
    </lineage>
</organism>
<evidence type="ECO:0000256" key="2">
    <source>
        <dbReference type="ARBA" id="ARBA00012513"/>
    </source>
</evidence>
<dbReference type="GO" id="GO:0005829">
    <property type="term" value="C:cytosol"/>
    <property type="evidence" value="ECO:0007669"/>
    <property type="project" value="TreeGrafter"/>
</dbReference>
<protein>
    <recommendedName>
        <fullName evidence="2">non-specific serine/threonine protein kinase</fullName>
        <ecNumber evidence="2">2.7.11.1</ecNumber>
    </recommendedName>
</protein>
<evidence type="ECO:0000313" key="14">
    <source>
        <dbReference type="EMBL" id="HHN51783.1"/>
    </source>
</evidence>
<accession>A0A7C4E2T2</accession>
<dbReference type="EMBL" id="DTCM01000038">
    <property type="protein sequence ID" value="HGL40654.1"/>
    <property type="molecule type" value="Genomic_DNA"/>
</dbReference>
<dbReference type="InterPro" id="IPR000719">
    <property type="entry name" value="Prot_kinase_dom"/>
</dbReference>
<dbReference type="EMBL" id="DTAD01000060">
    <property type="protein sequence ID" value="HGN90566.1"/>
    <property type="molecule type" value="Genomic_DNA"/>
</dbReference>
<dbReference type="NCBIfam" id="TIGR03724">
    <property type="entry name" value="arch_bud32"/>
    <property type="match status" value="1"/>
</dbReference>
<dbReference type="Gene3D" id="3.30.200.20">
    <property type="entry name" value="Phosphorylase Kinase, domain 1"/>
    <property type="match status" value="1"/>
</dbReference>
<evidence type="ECO:0000313" key="13">
    <source>
        <dbReference type="EMBL" id="HGN90566.1"/>
    </source>
</evidence>
<dbReference type="PANTHER" id="PTHR12209:SF0">
    <property type="entry name" value="EKC_KEOPS COMPLEX SUBUNIT TP53RK"/>
    <property type="match status" value="1"/>
</dbReference>
<evidence type="ECO:0000256" key="9">
    <source>
        <dbReference type="ARBA" id="ARBA00047899"/>
    </source>
</evidence>
<dbReference type="EC" id="2.7.11.1" evidence="2"/>
<comment type="catalytic activity">
    <reaction evidence="9">
        <text>L-threonyl-[protein] + ATP = O-phospho-L-threonyl-[protein] + ADP + H(+)</text>
        <dbReference type="Rhea" id="RHEA:46608"/>
        <dbReference type="Rhea" id="RHEA-COMP:11060"/>
        <dbReference type="Rhea" id="RHEA-COMP:11605"/>
        <dbReference type="ChEBI" id="CHEBI:15378"/>
        <dbReference type="ChEBI" id="CHEBI:30013"/>
        <dbReference type="ChEBI" id="CHEBI:30616"/>
        <dbReference type="ChEBI" id="CHEBI:61977"/>
        <dbReference type="ChEBI" id="CHEBI:456216"/>
        <dbReference type="EC" id="2.7.11.1"/>
    </reaction>
</comment>
<evidence type="ECO:0000259" key="11">
    <source>
        <dbReference type="PROSITE" id="PS50011"/>
    </source>
</evidence>
<name>A0A7C4E2T2_CALS0</name>
<comment type="caution">
    <text evidence="13">The sequence shown here is derived from an EMBL/GenBank/DDBJ whole genome shotgun (WGS) entry which is preliminary data.</text>
</comment>
<comment type="similarity">
    <text evidence="1">Belongs to the protein kinase superfamily. BUD32 family.</text>
</comment>
<dbReference type="Pfam" id="PF01163">
    <property type="entry name" value="RIO1"/>
    <property type="match status" value="1"/>
</dbReference>
<evidence type="ECO:0000256" key="10">
    <source>
        <dbReference type="ARBA" id="ARBA00048679"/>
    </source>
</evidence>
<dbReference type="InterPro" id="IPR011009">
    <property type="entry name" value="Kinase-like_dom_sf"/>
</dbReference>
<evidence type="ECO:0000256" key="7">
    <source>
        <dbReference type="ARBA" id="ARBA00022777"/>
    </source>
</evidence>
<reference evidence="13" key="1">
    <citation type="journal article" date="2020" name="mSystems">
        <title>Genome- and Community-Level Interaction Insights into Carbon Utilization and Element Cycling Functions of Hydrothermarchaeota in Hydrothermal Sediment.</title>
        <authorList>
            <person name="Zhou Z."/>
            <person name="Liu Y."/>
            <person name="Xu W."/>
            <person name="Pan J."/>
            <person name="Luo Z.H."/>
            <person name="Li M."/>
        </authorList>
    </citation>
    <scope>NUCLEOTIDE SEQUENCE [LARGE SCALE GENOMIC DNA]</scope>
    <source>
        <strain evidence="14">SpSt-1073</strain>
        <strain evidence="13">SpSt-613</strain>
        <strain evidence="12">SpSt-669</strain>
    </source>
</reference>
<dbReference type="InterPro" id="IPR022495">
    <property type="entry name" value="Bud32"/>
</dbReference>
<dbReference type="Gene3D" id="1.10.510.10">
    <property type="entry name" value="Transferase(Phosphotransferase) domain 1"/>
    <property type="match status" value="1"/>
</dbReference>
<keyword evidence="4" id="KW-0808">Transferase</keyword>
<comment type="catalytic activity">
    <reaction evidence="10">
        <text>L-seryl-[protein] + ATP = O-phospho-L-seryl-[protein] + ADP + H(+)</text>
        <dbReference type="Rhea" id="RHEA:17989"/>
        <dbReference type="Rhea" id="RHEA-COMP:9863"/>
        <dbReference type="Rhea" id="RHEA-COMP:11604"/>
        <dbReference type="ChEBI" id="CHEBI:15378"/>
        <dbReference type="ChEBI" id="CHEBI:29999"/>
        <dbReference type="ChEBI" id="CHEBI:30616"/>
        <dbReference type="ChEBI" id="CHEBI:83421"/>
        <dbReference type="ChEBI" id="CHEBI:456216"/>
        <dbReference type="EC" id="2.7.11.1"/>
    </reaction>
</comment>
<evidence type="ECO:0000256" key="1">
    <source>
        <dbReference type="ARBA" id="ARBA00010630"/>
    </source>
</evidence>
<keyword evidence="3" id="KW-0723">Serine/threonine-protein kinase</keyword>
<evidence type="ECO:0000256" key="5">
    <source>
        <dbReference type="ARBA" id="ARBA00022694"/>
    </source>
</evidence>
<dbReference type="AlphaFoldDB" id="A0A7C4E2T2"/>
<evidence type="ECO:0000313" key="12">
    <source>
        <dbReference type="EMBL" id="HGL40654.1"/>
    </source>
</evidence>
<dbReference type="PROSITE" id="PS50011">
    <property type="entry name" value="PROTEIN_KINASE_DOM"/>
    <property type="match status" value="1"/>
</dbReference>
<keyword evidence="5" id="KW-0819">tRNA processing</keyword>
<dbReference type="EMBL" id="DRXG01000007">
    <property type="protein sequence ID" value="HHN51783.1"/>
    <property type="molecule type" value="Genomic_DNA"/>
</dbReference>
<keyword evidence="7 13" id="KW-0418">Kinase</keyword>
<proteinExistence type="inferred from homology"/>
<evidence type="ECO:0000256" key="6">
    <source>
        <dbReference type="ARBA" id="ARBA00022741"/>
    </source>
</evidence>
<dbReference type="GO" id="GO:0005524">
    <property type="term" value="F:ATP binding"/>
    <property type="evidence" value="ECO:0007669"/>
    <property type="project" value="UniProtKB-KW"/>
</dbReference>
<gene>
    <name evidence="14" type="ORF">ENM30_00560</name>
    <name evidence="13" type="ORF">ENT82_05500</name>
    <name evidence="12" type="ORF">ENU43_03190</name>
</gene>
<evidence type="ECO:0000256" key="8">
    <source>
        <dbReference type="ARBA" id="ARBA00022840"/>
    </source>
</evidence>
<keyword evidence="8" id="KW-0067">ATP-binding</keyword>
<dbReference type="GO" id="GO:0008033">
    <property type="term" value="P:tRNA processing"/>
    <property type="evidence" value="ECO:0007669"/>
    <property type="project" value="UniProtKB-KW"/>
</dbReference>
<dbReference type="GO" id="GO:0004674">
    <property type="term" value="F:protein serine/threonine kinase activity"/>
    <property type="evidence" value="ECO:0007669"/>
    <property type="project" value="UniProtKB-KW"/>
</dbReference>
<dbReference type="InterPro" id="IPR018934">
    <property type="entry name" value="RIO_dom"/>
</dbReference>
<evidence type="ECO:0000256" key="3">
    <source>
        <dbReference type="ARBA" id="ARBA00022527"/>
    </source>
</evidence>
<evidence type="ECO:0000256" key="4">
    <source>
        <dbReference type="ARBA" id="ARBA00022679"/>
    </source>
</evidence>
<keyword evidence="6" id="KW-0547">Nucleotide-binding</keyword>
<dbReference type="NCBIfam" id="NF011463">
    <property type="entry name" value="PRK14879.1-4"/>
    <property type="match status" value="1"/>
</dbReference>
<feature type="domain" description="Protein kinase" evidence="11">
    <location>
        <begin position="7"/>
        <end position="214"/>
    </location>
</feature>